<feature type="transmembrane region" description="Helical" evidence="10">
    <location>
        <begin position="72"/>
        <end position="95"/>
    </location>
</feature>
<keyword evidence="7 10" id="KW-0472">Membrane</keyword>
<evidence type="ECO:0000256" key="5">
    <source>
        <dbReference type="ARBA" id="ARBA00022989"/>
    </source>
</evidence>
<dbReference type="Pfam" id="PF00412">
    <property type="entry name" value="LIM"/>
    <property type="match status" value="1"/>
</dbReference>
<accession>A0A915KQP8</accession>
<dbReference type="GO" id="GO:0046872">
    <property type="term" value="F:metal ion binding"/>
    <property type="evidence" value="ECO:0007669"/>
    <property type="project" value="UniProtKB-KW"/>
</dbReference>
<dbReference type="Proteomes" id="UP000887565">
    <property type="component" value="Unplaced"/>
</dbReference>
<feature type="domain" description="LIM zinc-binding" evidence="11">
    <location>
        <begin position="142"/>
        <end position="204"/>
    </location>
</feature>
<dbReference type="Pfam" id="PF01062">
    <property type="entry name" value="Bestrophin"/>
    <property type="match status" value="1"/>
</dbReference>
<organism evidence="12 13">
    <name type="scientific">Romanomermis culicivorax</name>
    <name type="common">Nematode worm</name>
    <dbReference type="NCBI Taxonomy" id="13658"/>
    <lineage>
        <taxon>Eukaryota</taxon>
        <taxon>Metazoa</taxon>
        <taxon>Ecdysozoa</taxon>
        <taxon>Nematoda</taxon>
        <taxon>Enoplea</taxon>
        <taxon>Dorylaimia</taxon>
        <taxon>Mermithida</taxon>
        <taxon>Mermithoidea</taxon>
        <taxon>Mermithidae</taxon>
        <taxon>Romanomermis</taxon>
    </lineage>
</organism>
<evidence type="ECO:0000256" key="10">
    <source>
        <dbReference type="RuleBase" id="RU363126"/>
    </source>
</evidence>
<evidence type="ECO:0000256" key="7">
    <source>
        <dbReference type="ARBA" id="ARBA00023136"/>
    </source>
</evidence>
<evidence type="ECO:0000256" key="3">
    <source>
        <dbReference type="ARBA" id="ARBA00022723"/>
    </source>
</evidence>
<dbReference type="WBParaSite" id="nRc.2.0.1.t40405-RA">
    <property type="protein sequence ID" value="nRc.2.0.1.t40405-RA"/>
    <property type="gene ID" value="nRc.2.0.1.g40405"/>
</dbReference>
<evidence type="ECO:0000256" key="6">
    <source>
        <dbReference type="ARBA" id="ARBA00023038"/>
    </source>
</evidence>
<comment type="function">
    <text evidence="10">Forms chloride channels.</text>
</comment>
<dbReference type="InterPro" id="IPR021134">
    <property type="entry name" value="Bestrophin-like"/>
</dbReference>
<name>A0A915KQP8_ROMCU</name>
<dbReference type="SMART" id="SM00132">
    <property type="entry name" value="LIM"/>
    <property type="match status" value="1"/>
</dbReference>
<keyword evidence="10" id="KW-0868">Chloride</keyword>
<keyword evidence="6 9" id="KW-0440">LIM domain</keyword>
<keyword evidence="3 9" id="KW-0479">Metal-binding</keyword>
<evidence type="ECO:0000256" key="9">
    <source>
        <dbReference type="PROSITE-ProRule" id="PRU00125"/>
    </source>
</evidence>
<dbReference type="PANTHER" id="PTHR10736">
    <property type="entry name" value="BESTROPHIN"/>
    <property type="match status" value="1"/>
</dbReference>
<keyword evidence="10" id="KW-0407">Ion channel</keyword>
<dbReference type="PROSITE" id="PS00478">
    <property type="entry name" value="LIM_DOMAIN_1"/>
    <property type="match status" value="1"/>
</dbReference>
<dbReference type="OMA" id="MHEGNIV"/>
<sequence>MTVTYSLECSSSNLTTFLRLLLRWRGSIYKLLFKEIIVYLCVYFLLSFIYRITLNDDQKLLFEGLALFCEKYLSYIPLNFVLGFYVSTVVTRWWNVFNALAWVDRCRYHFTCSRCNVTLRGDKYNVLENKHFCIECFDFIRPRCDKCKKAIQTKQEYVKYDDDQVFHKECFLCYDCSQPLNPDAFVVEKDAFLCEQCSIDRHGDKKAKKDGKKAGRTVKA</sequence>
<protein>
    <recommendedName>
        <fullName evidence="10">Bestrophin homolog</fullName>
    </recommendedName>
</protein>
<evidence type="ECO:0000256" key="4">
    <source>
        <dbReference type="ARBA" id="ARBA00022833"/>
    </source>
</evidence>
<keyword evidence="2 10" id="KW-0812">Transmembrane</keyword>
<keyword evidence="10" id="KW-0406">Ion transport</keyword>
<evidence type="ECO:0000313" key="12">
    <source>
        <dbReference type="Proteomes" id="UP000887565"/>
    </source>
</evidence>
<dbReference type="SUPFAM" id="SSF57716">
    <property type="entry name" value="Glucocorticoid receptor-like (DNA-binding domain)"/>
    <property type="match status" value="1"/>
</dbReference>
<feature type="transmembrane region" description="Helical" evidence="10">
    <location>
        <begin position="31"/>
        <end position="52"/>
    </location>
</feature>
<dbReference type="InterPro" id="IPR001781">
    <property type="entry name" value="Znf_LIM"/>
</dbReference>
<reference evidence="13" key="1">
    <citation type="submission" date="2022-11" db="UniProtKB">
        <authorList>
            <consortium name="WormBaseParasite"/>
        </authorList>
    </citation>
    <scope>IDENTIFICATION</scope>
</reference>
<dbReference type="GO" id="GO:0034707">
    <property type="term" value="C:chloride channel complex"/>
    <property type="evidence" value="ECO:0007669"/>
    <property type="project" value="UniProtKB-KW"/>
</dbReference>
<dbReference type="CDD" id="cd08368">
    <property type="entry name" value="LIM"/>
    <property type="match status" value="1"/>
</dbReference>
<keyword evidence="4 9" id="KW-0862">Zinc</keyword>
<dbReference type="Gene3D" id="2.10.110.10">
    <property type="entry name" value="Cysteine Rich Protein"/>
    <property type="match status" value="1"/>
</dbReference>
<evidence type="ECO:0000313" key="13">
    <source>
        <dbReference type="WBParaSite" id="nRc.2.0.1.t40405-RA"/>
    </source>
</evidence>
<keyword evidence="10" id="KW-0813">Transport</keyword>
<dbReference type="PROSITE" id="PS50023">
    <property type="entry name" value="LIM_DOMAIN_2"/>
    <property type="match status" value="1"/>
</dbReference>
<keyword evidence="10" id="KW-0869">Chloride channel</keyword>
<comment type="subcellular location">
    <subcellularLocation>
        <location evidence="10">Cell membrane</location>
        <topology evidence="10">Multi-pass membrane protein</topology>
    </subcellularLocation>
    <subcellularLocation>
        <location evidence="1">Membrane</location>
    </subcellularLocation>
</comment>
<keyword evidence="5 10" id="KW-1133">Transmembrane helix</keyword>
<evidence type="ECO:0000259" key="11">
    <source>
        <dbReference type="PROSITE" id="PS50023"/>
    </source>
</evidence>
<evidence type="ECO:0000256" key="8">
    <source>
        <dbReference type="ARBA" id="ARBA00034769"/>
    </source>
</evidence>
<keyword evidence="12" id="KW-1185">Reference proteome</keyword>
<dbReference type="GO" id="GO:0005886">
    <property type="term" value="C:plasma membrane"/>
    <property type="evidence" value="ECO:0007669"/>
    <property type="project" value="UniProtKB-SubCell"/>
</dbReference>
<dbReference type="InterPro" id="IPR000615">
    <property type="entry name" value="Bestrophin"/>
</dbReference>
<dbReference type="AlphaFoldDB" id="A0A915KQP8"/>
<dbReference type="GO" id="GO:0005254">
    <property type="term" value="F:chloride channel activity"/>
    <property type="evidence" value="ECO:0007669"/>
    <property type="project" value="UniProtKB-KW"/>
</dbReference>
<comment type="similarity">
    <text evidence="8 10">Belongs to the anion channel-forming bestrophin (TC 1.A.46) family. Calcium-sensitive chloride channel subfamily.</text>
</comment>
<keyword evidence="10" id="KW-1003">Cell membrane</keyword>
<dbReference type="PANTHER" id="PTHR10736:SF0">
    <property type="entry name" value="BESTROPHIN HOMOLOG"/>
    <property type="match status" value="1"/>
</dbReference>
<evidence type="ECO:0000256" key="1">
    <source>
        <dbReference type="ARBA" id="ARBA00004370"/>
    </source>
</evidence>
<evidence type="ECO:0000256" key="2">
    <source>
        <dbReference type="ARBA" id="ARBA00022692"/>
    </source>
</evidence>
<proteinExistence type="inferred from homology"/>